<dbReference type="GO" id="GO:0005524">
    <property type="term" value="F:ATP binding"/>
    <property type="evidence" value="ECO:0007669"/>
    <property type="project" value="UniProtKB-KW"/>
</dbReference>
<comment type="similarity">
    <text evidence="2">Belongs to the ATPase alpha/beta chains family.</text>
</comment>
<dbReference type="InterPro" id="IPR003593">
    <property type="entry name" value="AAA+_ATPase"/>
</dbReference>
<dbReference type="SUPFAM" id="SSF52540">
    <property type="entry name" value="P-loop containing nucleoside triphosphate hydrolases"/>
    <property type="match status" value="1"/>
</dbReference>
<evidence type="ECO:0000256" key="9">
    <source>
        <dbReference type="ARBA" id="ARBA00023196"/>
    </source>
</evidence>
<comment type="subcellular location">
    <subcellularLocation>
        <location evidence="1">Membrane</location>
    </subcellularLocation>
</comment>
<dbReference type="RefSeq" id="WP_014035076.1">
    <property type="nucleotide sequence ID" value="NC_015946.1"/>
</dbReference>
<name>A0A7U3ZSI9_MYCPK</name>
<dbReference type="InterPro" id="IPR000194">
    <property type="entry name" value="ATPase_F1/V1/A1_a/bsu_nucl-bd"/>
</dbReference>
<dbReference type="EC" id="3.6.3.14" evidence="12"/>
<sequence length="459" mass="51259">MNGKIISISGDVIDIEFDKDQLPLVNQLLTTHNNSTYLLVKSIISNTHIRAIIIYAAKTIALSDVVKNTKKSFMVPVGNKAKNNIYSFTGISLNNNNNQDVDLIEMNSIINNKRQISLQNELIETGIKAIDFFIPIFKGFKLGIFGGAGVGKTVLMKEIIFNVNNKYKKTSNIFIGSGERSREGIELYDELIQSNLMKNSTMYISKMNESPGARMSIVPIGVTAAEYLRDYQKEDVLLFIDNIYRFIQAENEVSATLGKKPSIGGYQSTLESDVANIQDRLFKNDNAAITSFQTVFLPMDDLSDPSAVAVFNHLDSNLVLSRDQAAKNILPAFDPLASSSTSLDETLIGKKHFDAILEVKKVLKAYKDLEDVILILGFDELDAENKIIVKKALQLENFFTQNFFMTEHFTKSPGQYVPLKDTIESVLRILEGKYIKQSPEIFAYIGSALDLKTDEELGL</sequence>
<dbReference type="GO" id="GO:0045259">
    <property type="term" value="C:proton-transporting ATP synthase complex"/>
    <property type="evidence" value="ECO:0007669"/>
    <property type="project" value="UniProtKB-KW"/>
</dbReference>
<dbReference type="NCBIfam" id="NF045934">
    <property type="entry name" value="MSC_0618_beta"/>
    <property type="match status" value="1"/>
</dbReference>
<evidence type="ECO:0000256" key="8">
    <source>
        <dbReference type="ARBA" id="ARBA00023136"/>
    </source>
</evidence>
<dbReference type="Pfam" id="PF00006">
    <property type="entry name" value="ATP-synt_ab"/>
    <property type="match status" value="1"/>
</dbReference>
<evidence type="ECO:0000256" key="3">
    <source>
        <dbReference type="ARBA" id="ARBA00022448"/>
    </source>
</evidence>
<evidence type="ECO:0000259" key="11">
    <source>
        <dbReference type="SMART" id="SM00382"/>
    </source>
</evidence>
<dbReference type="Proteomes" id="UP000008907">
    <property type="component" value="Chromosome"/>
</dbReference>
<dbReference type="AlphaFoldDB" id="A0A7U3ZSI9"/>
<dbReference type="InterPro" id="IPR024034">
    <property type="entry name" value="ATPase_F1/V1_b/a_C"/>
</dbReference>
<reference evidence="12 13" key="1">
    <citation type="journal article" date="2011" name="J. Bacteriol.">
        <title>Genome Sequence of Mycoplasma putrefaciens Type Strain KS1.</title>
        <authorList>
            <person name="Calcutt M.J."/>
            <person name="Foecking M.F."/>
        </authorList>
    </citation>
    <scope>NUCLEOTIDE SEQUENCE [LARGE SCALE GENOMIC DNA]</scope>
    <source>
        <strain evidence="13">ATCC 15718 / NCTC 10155 / C30 KS-1 / KS-1</strain>
    </source>
</reference>
<protein>
    <submittedName>
        <fullName evidence="12">ATP synthase F1, beta subunit</fullName>
        <ecNumber evidence="12">3.6.3.14</ecNumber>
    </submittedName>
</protein>
<dbReference type="SUPFAM" id="SSF50615">
    <property type="entry name" value="N-terminal domain of alpha and beta subunits of F1 ATP synthase"/>
    <property type="match status" value="1"/>
</dbReference>
<keyword evidence="9" id="KW-0139">CF(1)</keyword>
<evidence type="ECO:0000256" key="10">
    <source>
        <dbReference type="ARBA" id="ARBA00023310"/>
    </source>
</evidence>
<dbReference type="InterPro" id="IPR055190">
    <property type="entry name" value="ATP-synt_VA_C"/>
</dbReference>
<dbReference type="Pfam" id="PF22919">
    <property type="entry name" value="ATP-synt_VA_C"/>
    <property type="match status" value="1"/>
</dbReference>
<keyword evidence="6" id="KW-1278">Translocase</keyword>
<dbReference type="PANTHER" id="PTHR15184:SF71">
    <property type="entry name" value="ATP SYNTHASE SUBUNIT BETA, MITOCHONDRIAL"/>
    <property type="match status" value="1"/>
</dbReference>
<keyword evidence="4" id="KW-0547">Nucleotide-binding</keyword>
<evidence type="ECO:0000313" key="12">
    <source>
        <dbReference type="EMBL" id="AEM68720.1"/>
    </source>
</evidence>
<dbReference type="PANTHER" id="PTHR15184">
    <property type="entry name" value="ATP SYNTHASE"/>
    <property type="match status" value="1"/>
</dbReference>
<dbReference type="InterPro" id="IPR036121">
    <property type="entry name" value="ATPase_F1/V1/A1_a/bsu_N_sf"/>
</dbReference>
<keyword evidence="5" id="KW-0067">ATP-binding</keyword>
<evidence type="ECO:0000256" key="4">
    <source>
        <dbReference type="ARBA" id="ARBA00022741"/>
    </source>
</evidence>
<dbReference type="Gene3D" id="1.10.1140.10">
    <property type="entry name" value="Bovine Mitochondrial F1-atpase, Atp Synthase Beta Chain, Chain D, domain 3"/>
    <property type="match status" value="1"/>
</dbReference>
<dbReference type="InterPro" id="IPR050053">
    <property type="entry name" value="ATPase_alpha/beta_chains"/>
</dbReference>
<evidence type="ECO:0000256" key="6">
    <source>
        <dbReference type="ARBA" id="ARBA00022967"/>
    </source>
</evidence>
<feature type="domain" description="AAA+ ATPase" evidence="11">
    <location>
        <begin position="138"/>
        <end position="363"/>
    </location>
</feature>
<keyword evidence="7" id="KW-0406">Ion transport</keyword>
<dbReference type="KEGG" id="mpf:MPUT_0342"/>
<evidence type="ECO:0000256" key="7">
    <source>
        <dbReference type="ARBA" id="ARBA00023065"/>
    </source>
</evidence>
<dbReference type="GO" id="GO:0046933">
    <property type="term" value="F:proton-transporting ATP synthase activity, rotational mechanism"/>
    <property type="evidence" value="ECO:0007669"/>
    <property type="project" value="TreeGrafter"/>
</dbReference>
<keyword evidence="3" id="KW-0813">Transport</keyword>
<evidence type="ECO:0000313" key="13">
    <source>
        <dbReference type="Proteomes" id="UP000008907"/>
    </source>
</evidence>
<keyword evidence="8" id="KW-0472">Membrane</keyword>
<keyword evidence="12" id="KW-0378">Hydrolase</keyword>
<keyword evidence="10" id="KW-0066">ATP synthesis</keyword>
<accession>A0A7U3ZSI9</accession>
<evidence type="ECO:0000256" key="1">
    <source>
        <dbReference type="ARBA" id="ARBA00004370"/>
    </source>
</evidence>
<proteinExistence type="inferred from homology"/>
<gene>
    <name evidence="12" type="primary">atpD-2</name>
    <name evidence="12" type="ordered locus">MPUT_0342</name>
</gene>
<dbReference type="EMBL" id="CP003021">
    <property type="protein sequence ID" value="AEM68720.1"/>
    <property type="molecule type" value="Genomic_DNA"/>
</dbReference>
<dbReference type="SUPFAM" id="SSF47917">
    <property type="entry name" value="C-terminal domain of alpha and beta subunits of F1 ATP synthase"/>
    <property type="match status" value="1"/>
</dbReference>
<dbReference type="Gene3D" id="2.40.10.170">
    <property type="match status" value="1"/>
</dbReference>
<dbReference type="InterPro" id="IPR027417">
    <property type="entry name" value="P-loop_NTPase"/>
</dbReference>
<dbReference type="SMART" id="SM00382">
    <property type="entry name" value="AAA"/>
    <property type="match status" value="1"/>
</dbReference>
<dbReference type="Gene3D" id="3.40.50.300">
    <property type="entry name" value="P-loop containing nucleotide triphosphate hydrolases"/>
    <property type="match status" value="1"/>
</dbReference>
<organism evidence="12 13">
    <name type="scientific">Mycoplasma putrefaciens (strain ATCC 15718 / NCTC 10155 / C30 KS-1 / KS-1)</name>
    <dbReference type="NCBI Taxonomy" id="743965"/>
    <lineage>
        <taxon>Bacteria</taxon>
        <taxon>Bacillati</taxon>
        <taxon>Mycoplasmatota</taxon>
        <taxon>Mollicutes</taxon>
        <taxon>Mycoplasmataceae</taxon>
        <taxon>Mycoplasma</taxon>
    </lineage>
</organism>
<dbReference type="GO" id="GO:0016787">
    <property type="term" value="F:hydrolase activity"/>
    <property type="evidence" value="ECO:0007669"/>
    <property type="project" value="UniProtKB-KW"/>
</dbReference>
<evidence type="ECO:0000256" key="5">
    <source>
        <dbReference type="ARBA" id="ARBA00022840"/>
    </source>
</evidence>
<evidence type="ECO:0000256" key="2">
    <source>
        <dbReference type="ARBA" id="ARBA00008936"/>
    </source>
</evidence>